<protein>
    <submittedName>
        <fullName evidence="3">Uncharacterized protein</fullName>
    </submittedName>
</protein>
<organism evidence="2 3">
    <name type="scientific">Panagrellus redivivus</name>
    <name type="common">Microworm</name>
    <dbReference type="NCBI Taxonomy" id="6233"/>
    <lineage>
        <taxon>Eukaryota</taxon>
        <taxon>Metazoa</taxon>
        <taxon>Ecdysozoa</taxon>
        <taxon>Nematoda</taxon>
        <taxon>Chromadorea</taxon>
        <taxon>Rhabditida</taxon>
        <taxon>Tylenchina</taxon>
        <taxon>Panagrolaimomorpha</taxon>
        <taxon>Panagrolaimoidea</taxon>
        <taxon>Panagrolaimidae</taxon>
        <taxon>Panagrellus</taxon>
    </lineage>
</organism>
<evidence type="ECO:0000313" key="3">
    <source>
        <dbReference type="WBParaSite" id="Pan_g19298.t1"/>
    </source>
</evidence>
<evidence type="ECO:0000256" key="1">
    <source>
        <dbReference type="SAM" id="MobiDB-lite"/>
    </source>
</evidence>
<sequence>MENRIEIVYTYDLVAIRQLDAKKWSEVIENRMSETTVSTYADSQKSRSIQRSSPALPRFPPSRSATSDNTTRMTTTLILLLHDVSADLKALAIVWLLADPVRWYAIAMV</sequence>
<proteinExistence type="predicted"/>
<keyword evidence="2" id="KW-1185">Reference proteome</keyword>
<evidence type="ECO:0000313" key="2">
    <source>
        <dbReference type="Proteomes" id="UP000492821"/>
    </source>
</evidence>
<dbReference type="AlphaFoldDB" id="A0A7E4VDV4"/>
<feature type="region of interest" description="Disordered" evidence="1">
    <location>
        <begin position="39"/>
        <end position="70"/>
    </location>
</feature>
<dbReference type="Proteomes" id="UP000492821">
    <property type="component" value="Unassembled WGS sequence"/>
</dbReference>
<name>A0A7E4VDV4_PANRE</name>
<dbReference type="WBParaSite" id="Pan_g19298.t1">
    <property type="protein sequence ID" value="Pan_g19298.t1"/>
    <property type="gene ID" value="Pan_g19298"/>
</dbReference>
<accession>A0A7E4VDV4</accession>
<reference evidence="2" key="1">
    <citation type="journal article" date="2013" name="Genetics">
        <title>The draft genome and transcriptome of Panagrellus redivivus are shaped by the harsh demands of a free-living lifestyle.</title>
        <authorList>
            <person name="Srinivasan J."/>
            <person name="Dillman A.R."/>
            <person name="Macchietto M.G."/>
            <person name="Heikkinen L."/>
            <person name="Lakso M."/>
            <person name="Fracchia K.M."/>
            <person name="Antoshechkin I."/>
            <person name="Mortazavi A."/>
            <person name="Wong G."/>
            <person name="Sternberg P.W."/>
        </authorList>
    </citation>
    <scope>NUCLEOTIDE SEQUENCE [LARGE SCALE GENOMIC DNA]</scope>
    <source>
        <strain evidence="2">MT8872</strain>
    </source>
</reference>
<feature type="compositionally biased region" description="Polar residues" evidence="1">
    <location>
        <begin position="39"/>
        <end position="53"/>
    </location>
</feature>
<reference evidence="3" key="2">
    <citation type="submission" date="2020-10" db="UniProtKB">
        <authorList>
            <consortium name="WormBaseParasite"/>
        </authorList>
    </citation>
    <scope>IDENTIFICATION</scope>
</reference>